<dbReference type="PANTHER" id="PTHR28271">
    <property type="entry name" value="54S RIBOSOMAL PROTEIN L31, MITOCHONDRIAL"/>
    <property type="match status" value="1"/>
</dbReference>
<protein>
    <recommendedName>
        <fullName evidence="1">Large ribosomal subunit protein mL60</fullName>
    </recommendedName>
</protein>
<dbReference type="OrthoDB" id="2332379at2759"/>
<dbReference type="PANTHER" id="PTHR28271:SF1">
    <property type="entry name" value="LARGE RIBOSOMAL SUBUNIT PROTEIN ML60"/>
    <property type="match status" value="1"/>
</dbReference>
<proteinExistence type="predicted"/>
<dbReference type="Proteomes" id="UP000078576">
    <property type="component" value="Unassembled WGS sequence"/>
</dbReference>
<name>A0A194V4L8_CYTMA</name>
<sequence length="110" mass="13354">MFGPFRFTNPLRSGLLWKIPWRLSKFQKRRQRHRLRAVDSVVETLETALAKKGETVKAVERWRAEMPREEEMLAKDKYTIFDRKEKRYRKGIHKLPKWTRVSQRLNPPGY</sequence>
<gene>
    <name evidence="2" type="ORF">VP1G_06082</name>
</gene>
<keyword evidence="1 2" id="KW-0689">Ribosomal protein</keyword>
<dbReference type="InterPro" id="IPR016340">
    <property type="entry name" value="Ribosomal_mL60"/>
</dbReference>
<evidence type="ECO:0000313" key="3">
    <source>
        <dbReference type="Proteomes" id="UP000078576"/>
    </source>
</evidence>
<dbReference type="Pfam" id="PF09784">
    <property type="entry name" value="L31"/>
    <property type="match status" value="1"/>
</dbReference>
<keyword evidence="1" id="KW-0496">Mitochondrion</keyword>
<evidence type="ECO:0000256" key="1">
    <source>
        <dbReference type="PIRNR" id="PIRNR002216"/>
    </source>
</evidence>
<evidence type="ECO:0000313" key="2">
    <source>
        <dbReference type="EMBL" id="KUI58781.1"/>
    </source>
</evidence>
<dbReference type="GO" id="GO:0032543">
    <property type="term" value="P:mitochondrial translation"/>
    <property type="evidence" value="ECO:0007669"/>
    <property type="project" value="UniProtKB-UniRule"/>
</dbReference>
<dbReference type="EMBL" id="KN714719">
    <property type="protein sequence ID" value="KUI58781.1"/>
    <property type="molecule type" value="Genomic_DNA"/>
</dbReference>
<keyword evidence="1" id="KW-0687">Ribonucleoprotein</keyword>
<comment type="subcellular location">
    <subcellularLocation>
        <location evidence="1">Mitochondrion</location>
    </subcellularLocation>
</comment>
<dbReference type="GO" id="GO:0003735">
    <property type="term" value="F:structural constituent of ribosome"/>
    <property type="evidence" value="ECO:0007669"/>
    <property type="project" value="UniProtKB-UniRule"/>
</dbReference>
<accession>A0A194V4L8</accession>
<dbReference type="AlphaFoldDB" id="A0A194V4L8"/>
<dbReference type="PIRSF" id="PIRSF002216">
    <property type="entry name" value="MRPL31_prd"/>
    <property type="match status" value="1"/>
</dbReference>
<comment type="subunit">
    <text evidence="1">Component of the mitochondrial large ribosomal subunit.</text>
</comment>
<organism evidence="2 3">
    <name type="scientific">Cytospora mali</name>
    <name type="common">Apple Valsa canker fungus</name>
    <name type="synonym">Valsa mali</name>
    <dbReference type="NCBI Taxonomy" id="578113"/>
    <lineage>
        <taxon>Eukaryota</taxon>
        <taxon>Fungi</taxon>
        <taxon>Dikarya</taxon>
        <taxon>Ascomycota</taxon>
        <taxon>Pezizomycotina</taxon>
        <taxon>Sordariomycetes</taxon>
        <taxon>Sordariomycetidae</taxon>
        <taxon>Diaporthales</taxon>
        <taxon>Cytosporaceae</taxon>
        <taxon>Cytospora</taxon>
    </lineage>
</organism>
<dbReference type="STRING" id="694573.A0A194V4L8"/>
<keyword evidence="3" id="KW-1185">Reference proteome</keyword>
<reference evidence="3" key="1">
    <citation type="submission" date="2014-12" db="EMBL/GenBank/DDBJ databases">
        <title>Genome Sequence of Valsa Canker Pathogens Uncovers a Specific Adaption of Colonization on Woody Bark.</title>
        <authorList>
            <person name="Yin Z."/>
            <person name="Liu H."/>
            <person name="Gao X."/>
            <person name="Li Z."/>
            <person name="Song N."/>
            <person name="Ke X."/>
            <person name="Dai Q."/>
            <person name="Wu Y."/>
            <person name="Sun Y."/>
            <person name="Xu J.-R."/>
            <person name="Kang Z.K."/>
            <person name="Wang L."/>
            <person name="Huang L."/>
        </authorList>
    </citation>
    <scope>NUCLEOTIDE SEQUENCE [LARGE SCALE GENOMIC DNA]</scope>
    <source>
        <strain evidence="3">SXYL134</strain>
    </source>
</reference>
<dbReference type="GO" id="GO:0005762">
    <property type="term" value="C:mitochondrial large ribosomal subunit"/>
    <property type="evidence" value="ECO:0007669"/>
    <property type="project" value="UniProtKB-UniRule"/>
</dbReference>